<dbReference type="eggNOG" id="ENOG502RXST">
    <property type="taxonomic scope" value="Eukaryota"/>
</dbReference>
<comment type="subcellular location">
    <subcellularLocation>
        <location evidence="4">Secreted</location>
        <location evidence="4">Extracellular space</location>
        <location evidence="4">Apoplast</location>
    </subcellularLocation>
</comment>
<proteinExistence type="inferred from homology"/>
<dbReference type="OMA" id="HPKLPCT"/>
<dbReference type="InterPro" id="IPR044859">
    <property type="entry name" value="Allene_oxi_cyc_Dirigent"/>
</dbReference>
<dbReference type="InterPro" id="IPR004265">
    <property type="entry name" value="Dirigent"/>
</dbReference>
<evidence type="ECO:0000256" key="1">
    <source>
        <dbReference type="ARBA" id="ARBA00010746"/>
    </source>
</evidence>
<dbReference type="AlphaFoldDB" id="W1P5L7"/>
<dbReference type="Pfam" id="PF03018">
    <property type="entry name" value="Dirigent"/>
    <property type="match status" value="1"/>
</dbReference>
<evidence type="ECO:0000313" key="5">
    <source>
        <dbReference type="EMBL" id="ERN02984.1"/>
    </source>
</evidence>
<protein>
    <recommendedName>
        <fullName evidence="4">Dirigent protein</fullName>
    </recommendedName>
</protein>
<organism evidence="5 6">
    <name type="scientific">Amborella trichopoda</name>
    <dbReference type="NCBI Taxonomy" id="13333"/>
    <lineage>
        <taxon>Eukaryota</taxon>
        <taxon>Viridiplantae</taxon>
        <taxon>Streptophyta</taxon>
        <taxon>Embryophyta</taxon>
        <taxon>Tracheophyta</taxon>
        <taxon>Spermatophyta</taxon>
        <taxon>Magnoliopsida</taxon>
        <taxon>Amborellales</taxon>
        <taxon>Amborellaceae</taxon>
        <taxon>Amborella</taxon>
    </lineage>
</organism>
<dbReference type="GO" id="GO:0009699">
    <property type="term" value="P:phenylpropanoid biosynthetic process"/>
    <property type="evidence" value="ECO:0007669"/>
    <property type="project" value="UniProtKB-ARBA"/>
</dbReference>
<dbReference type="HOGENOM" id="CLU_087111_2_1_1"/>
<dbReference type="Proteomes" id="UP000017836">
    <property type="component" value="Unassembled WGS sequence"/>
</dbReference>
<feature type="chain" id="PRO_5008194082" description="Dirigent protein" evidence="4">
    <location>
        <begin position="29"/>
        <end position="194"/>
    </location>
</feature>
<name>W1P5L7_AMBTC</name>
<dbReference type="GO" id="GO:0048046">
    <property type="term" value="C:apoplast"/>
    <property type="evidence" value="ECO:0007669"/>
    <property type="project" value="UniProtKB-SubCell"/>
</dbReference>
<evidence type="ECO:0000256" key="4">
    <source>
        <dbReference type="RuleBase" id="RU363099"/>
    </source>
</evidence>
<dbReference type="Gramene" id="ERN02984">
    <property type="protein sequence ID" value="ERN02984"/>
    <property type="gene ID" value="AMTR_s00134p00117580"/>
</dbReference>
<evidence type="ECO:0000256" key="3">
    <source>
        <dbReference type="ARBA" id="ARBA00022525"/>
    </source>
</evidence>
<comment type="similarity">
    <text evidence="1 4">Belongs to the plant dirigent protein family.</text>
</comment>
<dbReference type="Gene3D" id="2.40.480.10">
    <property type="entry name" value="Allene oxide cyclase-like"/>
    <property type="match status" value="1"/>
</dbReference>
<keyword evidence="4" id="KW-0052">Apoplast</keyword>
<evidence type="ECO:0000256" key="2">
    <source>
        <dbReference type="ARBA" id="ARBA00011738"/>
    </source>
</evidence>
<comment type="subunit">
    <text evidence="2 4">Homodimer.</text>
</comment>
<keyword evidence="6" id="KW-1185">Reference proteome</keyword>
<keyword evidence="3 4" id="KW-0964">Secreted</keyword>
<evidence type="ECO:0000313" key="6">
    <source>
        <dbReference type="Proteomes" id="UP000017836"/>
    </source>
</evidence>
<gene>
    <name evidence="5" type="ORF">AMTR_s00134p00117580</name>
</gene>
<comment type="function">
    <text evidence="4">Dirigent proteins impart stereoselectivity on the phenoxy radical-coupling reaction, yielding optically active lignans from two molecules of coniferyl alcohol in the biosynthesis of lignans, flavonolignans, and alkaloids and thus plays a central role in plant secondary metabolism.</text>
</comment>
<dbReference type="PANTHER" id="PTHR21495">
    <property type="entry name" value="NUCLEOPORIN-RELATED"/>
    <property type="match status" value="1"/>
</dbReference>
<dbReference type="EMBL" id="KI394460">
    <property type="protein sequence ID" value="ERN02984.1"/>
    <property type="molecule type" value="Genomic_DNA"/>
</dbReference>
<feature type="signal peptide" evidence="4">
    <location>
        <begin position="1"/>
        <end position="28"/>
    </location>
</feature>
<sequence>MAMNLSKPSSMSPLFLLLLTIFFTMTTAQKQDNLPLNFLPEFGLGKENVSHLHFFFHDIVGGPKPTAIRVAEADFTKTSPTGFGAIVMIDDPLTEGPMLSSKLLGRAQGFYASSALEELGFLMTLNYVFVEGEYKGSTLSILGRNPVMNEVREMAVVGGSGAFRFARGYALAKTHSFNDTTGDAVVEYNVEIID</sequence>
<accession>W1P5L7</accession>
<keyword evidence="4" id="KW-0732">Signal</keyword>
<reference evidence="6" key="1">
    <citation type="journal article" date="2013" name="Science">
        <title>The Amborella genome and the evolution of flowering plants.</title>
        <authorList>
            <consortium name="Amborella Genome Project"/>
        </authorList>
    </citation>
    <scope>NUCLEOTIDE SEQUENCE [LARGE SCALE GENOMIC DNA]</scope>
</reference>